<feature type="domain" description="NmrA-like" evidence="3">
    <location>
        <begin position="8"/>
        <end position="210"/>
    </location>
</feature>
<dbReference type="InterPro" id="IPR036291">
    <property type="entry name" value="NAD(P)-bd_dom_sf"/>
</dbReference>
<dbReference type="SUPFAM" id="SSF51735">
    <property type="entry name" value="NAD(P)-binding Rossmann-fold domains"/>
    <property type="match status" value="1"/>
</dbReference>
<dbReference type="Gene3D" id="3.40.50.720">
    <property type="entry name" value="NAD(P)-binding Rossmann-like Domain"/>
    <property type="match status" value="1"/>
</dbReference>
<organism evidence="4 5">
    <name type="scientific">Dichomitus squalens</name>
    <dbReference type="NCBI Taxonomy" id="114155"/>
    <lineage>
        <taxon>Eukaryota</taxon>
        <taxon>Fungi</taxon>
        <taxon>Dikarya</taxon>
        <taxon>Basidiomycota</taxon>
        <taxon>Agaricomycotina</taxon>
        <taxon>Agaricomycetes</taxon>
        <taxon>Polyporales</taxon>
        <taxon>Polyporaceae</taxon>
        <taxon>Dichomitus</taxon>
    </lineage>
</organism>
<dbReference type="GO" id="GO:0016491">
    <property type="term" value="F:oxidoreductase activity"/>
    <property type="evidence" value="ECO:0007669"/>
    <property type="project" value="UniProtKB-KW"/>
</dbReference>
<keyword evidence="5" id="KW-1185">Reference proteome</keyword>
<dbReference type="InterPro" id="IPR008030">
    <property type="entry name" value="NmrA-like"/>
</dbReference>
<sequence length="332" mass="37707">MYSDNRPLVLVVGATGRTGWSIAQGLLASGNFRVAALVRRASLYFRSTEALRTSGVEVRVGDVKDSVQTLSLALQGVDTLISAIPRALIPEQKGLLVAARMVGVQRVIPCDWSTPGARGVREVLDQKIAIHEFIQQLELPFTFIDVGWWMQAYLPLPQRSVVPEHCRANTETIVRRGEAKNLVTDYRRIGIYVGRIIADPRTVNRSVIVWEDEVSQRRAHQLAERYSGEADFIRSRRVFVSRDYFLKKAAETRRKIGQDPSKATPADHVTLSFSEDMHSMYVLEENTLENAKRLGYLDVRELYPDLPRYTFKQFAKEFYRLPRPGEDHKSCG</sequence>
<keyword evidence="1" id="KW-0521">NADP</keyword>
<dbReference type="Pfam" id="PF05368">
    <property type="entry name" value="NmrA"/>
    <property type="match status" value="1"/>
</dbReference>
<evidence type="ECO:0000256" key="2">
    <source>
        <dbReference type="ARBA" id="ARBA00023002"/>
    </source>
</evidence>
<evidence type="ECO:0000313" key="5">
    <source>
        <dbReference type="Proteomes" id="UP000292082"/>
    </source>
</evidence>
<accession>A0A4Q9PBX5</accession>
<name>A0A4Q9PBX5_9APHY</name>
<dbReference type="EMBL" id="ML145259">
    <property type="protein sequence ID" value="TBU52270.1"/>
    <property type="molecule type" value="Genomic_DNA"/>
</dbReference>
<protein>
    <submittedName>
        <fullName evidence="4">NAD(P)-binding protein</fullName>
    </submittedName>
</protein>
<evidence type="ECO:0000256" key="1">
    <source>
        <dbReference type="ARBA" id="ARBA00022857"/>
    </source>
</evidence>
<dbReference type="PANTHER" id="PTHR47706">
    <property type="entry name" value="NMRA-LIKE FAMILY PROTEIN"/>
    <property type="match status" value="1"/>
</dbReference>
<reference evidence="4 5" key="1">
    <citation type="submission" date="2019-01" db="EMBL/GenBank/DDBJ databases">
        <title>Draft genome sequences of three monokaryotic isolates of the white-rot basidiomycete fungus Dichomitus squalens.</title>
        <authorList>
            <consortium name="DOE Joint Genome Institute"/>
            <person name="Lopez S.C."/>
            <person name="Andreopoulos B."/>
            <person name="Pangilinan J."/>
            <person name="Lipzen A."/>
            <person name="Riley R."/>
            <person name="Ahrendt S."/>
            <person name="Ng V."/>
            <person name="Barry K."/>
            <person name="Daum C."/>
            <person name="Grigoriev I.V."/>
            <person name="Hilden K.S."/>
            <person name="Makela M.R."/>
            <person name="de Vries R.P."/>
        </authorList>
    </citation>
    <scope>NUCLEOTIDE SEQUENCE [LARGE SCALE GENOMIC DNA]</scope>
    <source>
        <strain evidence="4 5">CBS 464.89</strain>
    </source>
</reference>
<gene>
    <name evidence="4" type="ORF">BD310DRAFT_940672</name>
</gene>
<proteinExistence type="predicted"/>
<dbReference type="PANTHER" id="PTHR47706:SF9">
    <property type="entry name" value="NMRA-LIKE DOMAIN-CONTAINING PROTEIN-RELATED"/>
    <property type="match status" value="1"/>
</dbReference>
<evidence type="ECO:0000313" key="4">
    <source>
        <dbReference type="EMBL" id="TBU52270.1"/>
    </source>
</evidence>
<dbReference type="Gene3D" id="3.90.25.10">
    <property type="entry name" value="UDP-galactose 4-epimerase, domain 1"/>
    <property type="match status" value="1"/>
</dbReference>
<keyword evidence="2" id="KW-0560">Oxidoreductase</keyword>
<dbReference type="AlphaFoldDB" id="A0A4Q9PBX5"/>
<evidence type="ECO:0000259" key="3">
    <source>
        <dbReference type="Pfam" id="PF05368"/>
    </source>
</evidence>
<dbReference type="Proteomes" id="UP000292082">
    <property type="component" value="Unassembled WGS sequence"/>
</dbReference>
<dbReference type="InterPro" id="IPR051609">
    <property type="entry name" value="NmrA/Isoflavone_reductase-like"/>
</dbReference>